<dbReference type="EMBL" id="BAAATR010000002">
    <property type="protein sequence ID" value="GAA2228501.1"/>
    <property type="molecule type" value="Genomic_DNA"/>
</dbReference>
<reference evidence="2" key="1">
    <citation type="journal article" date="2019" name="Int. J. Syst. Evol. Microbiol.">
        <title>The Global Catalogue of Microorganisms (GCM) 10K type strain sequencing project: providing services to taxonomists for standard genome sequencing and annotation.</title>
        <authorList>
            <consortium name="The Broad Institute Genomics Platform"/>
            <consortium name="The Broad Institute Genome Sequencing Center for Infectious Disease"/>
            <person name="Wu L."/>
            <person name="Ma J."/>
        </authorList>
    </citation>
    <scope>NUCLEOTIDE SEQUENCE [LARGE SCALE GENOMIC DNA]</scope>
    <source>
        <strain evidence="2">JCM 7356</strain>
    </source>
</reference>
<sequence length="54" mass="6312">MDTTPSTIVVRALMTARNASDAFELRCRIRERLIPYLRERLPESLPRITVDRPD</sequence>
<accession>A0ABP5Q8Q1</accession>
<name>A0ABP5Q8Q1_9ACTN</name>
<keyword evidence="2" id="KW-1185">Reference proteome</keyword>
<organism evidence="1 2">
    <name type="scientific">Kitasatospora cystarginea</name>
    <dbReference type="NCBI Taxonomy" id="58350"/>
    <lineage>
        <taxon>Bacteria</taxon>
        <taxon>Bacillati</taxon>
        <taxon>Actinomycetota</taxon>
        <taxon>Actinomycetes</taxon>
        <taxon>Kitasatosporales</taxon>
        <taxon>Streptomycetaceae</taxon>
        <taxon>Kitasatospora</taxon>
    </lineage>
</organism>
<protein>
    <submittedName>
        <fullName evidence="1">Uncharacterized protein</fullName>
    </submittedName>
</protein>
<evidence type="ECO:0000313" key="2">
    <source>
        <dbReference type="Proteomes" id="UP001500305"/>
    </source>
</evidence>
<evidence type="ECO:0000313" key="1">
    <source>
        <dbReference type="EMBL" id="GAA2228501.1"/>
    </source>
</evidence>
<dbReference type="RefSeq" id="WP_344634529.1">
    <property type="nucleotide sequence ID" value="NZ_BAAATR010000002.1"/>
</dbReference>
<dbReference type="Proteomes" id="UP001500305">
    <property type="component" value="Unassembled WGS sequence"/>
</dbReference>
<proteinExistence type="predicted"/>
<comment type="caution">
    <text evidence="1">The sequence shown here is derived from an EMBL/GenBank/DDBJ whole genome shotgun (WGS) entry which is preliminary data.</text>
</comment>
<gene>
    <name evidence="1" type="ORF">GCM10010430_05270</name>
</gene>